<dbReference type="STRING" id="7897.ENSLACP00000014152"/>
<protein>
    <recommendedName>
        <fullName evidence="2">TTF-type domain-containing protein</fullName>
    </recommendedName>
</protein>
<dbReference type="PANTHER" id="PTHR45749">
    <property type="match status" value="1"/>
</dbReference>
<dbReference type="OMA" id="NMRGINK"/>
<feature type="domain" description="TTF-type" evidence="2">
    <location>
        <begin position="139"/>
        <end position="237"/>
    </location>
</feature>
<dbReference type="SUPFAM" id="SSF53098">
    <property type="entry name" value="Ribonuclease H-like"/>
    <property type="match status" value="1"/>
</dbReference>
<reference evidence="4" key="1">
    <citation type="submission" date="2011-08" db="EMBL/GenBank/DDBJ databases">
        <title>The draft genome of Latimeria chalumnae.</title>
        <authorList>
            <person name="Di Palma F."/>
            <person name="Alfoldi J."/>
            <person name="Johnson J."/>
            <person name="Berlin A."/>
            <person name="Gnerre S."/>
            <person name="Jaffe D."/>
            <person name="MacCallum I."/>
            <person name="Young S."/>
            <person name="Walker B.J."/>
            <person name="Lander E."/>
            <person name="Lindblad-Toh K."/>
        </authorList>
    </citation>
    <scope>NUCLEOTIDE SEQUENCE [LARGE SCALE GENOMIC DNA]</scope>
    <source>
        <strain evidence="4">Wild caught</strain>
    </source>
</reference>
<proteinExistence type="predicted"/>
<evidence type="ECO:0000256" key="1">
    <source>
        <dbReference type="SAM" id="MobiDB-lite"/>
    </source>
</evidence>
<dbReference type="SMART" id="SM00597">
    <property type="entry name" value="ZnF_TTF"/>
    <property type="match status" value="1"/>
</dbReference>
<evidence type="ECO:0000313" key="4">
    <source>
        <dbReference type="Proteomes" id="UP000008672"/>
    </source>
</evidence>
<feature type="region of interest" description="Disordered" evidence="1">
    <location>
        <begin position="1"/>
        <end position="63"/>
    </location>
</feature>
<reference evidence="3" key="2">
    <citation type="submission" date="2025-08" db="UniProtKB">
        <authorList>
            <consortium name="Ensembl"/>
        </authorList>
    </citation>
    <scope>IDENTIFICATION</scope>
</reference>
<name>H3AWY1_LATCH</name>
<evidence type="ECO:0000259" key="2">
    <source>
        <dbReference type="SMART" id="SM00597"/>
    </source>
</evidence>
<dbReference type="HOGENOM" id="CLU_006175_4_3_1"/>
<accession>H3AWY1</accession>
<dbReference type="InterPro" id="IPR006580">
    <property type="entry name" value="Znf_TTF"/>
</dbReference>
<dbReference type="InterPro" id="IPR025398">
    <property type="entry name" value="DUF4371"/>
</dbReference>
<dbReference type="AlphaFoldDB" id="H3AWY1"/>
<organism evidence="3 4">
    <name type="scientific">Latimeria chalumnae</name>
    <name type="common">Coelacanth</name>
    <dbReference type="NCBI Taxonomy" id="7897"/>
    <lineage>
        <taxon>Eukaryota</taxon>
        <taxon>Metazoa</taxon>
        <taxon>Chordata</taxon>
        <taxon>Craniata</taxon>
        <taxon>Vertebrata</taxon>
        <taxon>Euteleostomi</taxon>
        <taxon>Coelacanthiformes</taxon>
        <taxon>Coelacanthidae</taxon>
        <taxon>Latimeria</taxon>
    </lineage>
</organism>
<keyword evidence="4" id="KW-1185">Reference proteome</keyword>
<dbReference type="Ensembl" id="ENSLACT00000014251.1">
    <property type="protein sequence ID" value="ENSLACP00000014152.1"/>
    <property type="gene ID" value="ENSLACG00000012458.1"/>
</dbReference>
<evidence type="ECO:0000313" key="3">
    <source>
        <dbReference type="Ensembl" id="ENSLACP00000014152.1"/>
    </source>
</evidence>
<reference evidence="3" key="3">
    <citation type="submission" date="2025-09" db="UniProtKB">
        <authorList>
            <consortium name="Ensembl"/>
        </authorList>
    </citation>
    <scope>IDENTIFICATION</scope>
</reference>
<dbReference type="EMBL" id="AFYH01159494">
    <property type="status" value="NOT_ANNOTATED_CDS"/>
    <property type="molecule type" value="Genomic_DNA"/>
</dbReference>
<dbReference type="InterPro" id="IPR012337">
    <property type="entry name" value="RNaseH-like_sf"/>
</dbReference>
<dbReference type="Pfam" id="PF14291">
    <property type="entry name" value="DUF4371"/>
    <property type="match status" value="1"/>
</dbReference>
<sequence length="712" mass="81566">MRRRKPGTQKRKKKKLQEEAAKRQQSATEKFIKRSETLEFMDDESVIETEAVNDGSPTTAETHHAADLSYEDEDLLSSNNPETVIQDVDQSSINLHDPGTWPSVIDSKLKSKIVDYGPYQVKDIKFPEDEKERHFTASYYLRKLPNGETISRNWLVYSQTKDAVYCFCCKLFPHSTSVSQLSTDGFRSWQDLSQTLKIHENSNSHMKNAMSWDDLGVRLKCGQTIDTKEQELYQERVRYWHGIIERLIAIIQHLAERKLVLRGSTEKLHSPNSGNFLGQVELMARFDPLMQQHLQAVENKDISDHYIGVHIQNELIQIIAEKILDEITSRIQSAKYYSIILDCITDRSHTEQMTVIVRFVRICDSVAFVEEHFIGFLDVHDSTGQGLTDLILSKLDEMKIKVSNMCGQCYDNGANMAGHVNGVQACIKSINPRAFYSPCQPHSLNLLLCDAAKPSTLAMKYFGTLQRIYALFSGSSKRWDLLKAASVSITVKPLSDTHWEAKIAAVKVPCYELKGLINALESARDQARKPTHYAETDSFIKDISSYQFILSTVIWYDTLFRVNSVSKMLQSNKIHLDITMNVLLNLNEFRKDYRENGFETVLSSMEEIYGELNLSCEFPLQRYEGRDEPVINPKDNFRINFFLKLVDTTITAANERFRLLNNHNKIFVFLYKISALQKKSTEKLLENCTDLQSALSHESSSDIDAYNLCSEL</sequence>
<feature type="compositionally biased region" description="Basic residues" evidence="1">
    <location>
        <begin position="1"/>
        <end position="15"/>
    </location>
</feature>
<dbReference type="GeneTree" id="ENSGT00940000154356"/>
<dbReference type="Proteomes" id="UP000008672">
    <property type="component" value="Unassembled WGS sequence"/>
</dbReference>
<dbReference type="InParanoid" id="H3AWY1"/>
<dbReference type="eggNOG" id="ENOG502QPQD">
    <property type="taxonomic scope" value="Eukaryota"/>
</dbReference>
<dbReference type="PANTHER" id="PTHR45749:SF35">
    <property type="entry name" value="AC-LIKE TRANSPOSASE-RELATED"/>
    <property type="match status" value="1"/>
</dbReference>